<organism evidence="3">
    <name type="scientific">Grosmannia clavigera (strain kw1407 / UAMH 11150)</name>
    <name type="common">Blue stain fungus</name>
    <name type="synonym">Graphiocladiella clavigera</name>
    <dbReference type="NCBI Taxonomy" id="655863"/>
    <lineage>
        <taxon>Eukaryota</taxon>
        <taxon>Fungi</taxon>
        <taxon>Dikarya</taxon>
        <taxon>Ascomycota</taxon>
        <taxon>Pezizomycotina</taxon>
        <taxon>Sordariomycetes</taxon>
        <taxon>Sordariomycetidae</taxon>
        <taxon>Ophiostomatales</taxon>
        <taxon>Ophiostomataceae</taxon>
        <taxon>Leptographium</taxon>
    </lineage>
</organism>
<dbReference type="Proteomes" id="UP000007796">
    <property type="component" value="Unassembled WGS sequence"/>
</dbReference>
<dbReference type="eggNOG" id="ENOG502SC1U">
    <property type="taxonomic scope" value="Eukaryota"/>
</dbReference>
<dbReference type="HOGENOM" id="CLU_039074_0_0_1"/>
<evidence type="ECO:0000256" key="1">
    <source>
        <dbReference type="SAM" id="MobiDB-lite"/>
    </source>
</evidence>
<sequence length="434" mass="45596">MPEPANSNVKQTPGRRRPGPNAARPSSKKNYASENDAAAAEPNFHPDFGQRRHGPQTPKKGTPKSPAPNAQPTPAKSNRRNGNKNYPKNISTSPGPAKPGRRTPPQTAGAKPTSASAATTAFAGATFHASPAPSSLPLPSFFMKPNSPDTPRVKSANGVGQEPSPPPSDSEQLSEQLRDRFLETSVPGHESPLDIFFRADRAEKAHRASTANIFNGPSVPYSPPAQAQTLPDKNSYTFPRNSQHPLRRPLHARNPSSGISAAELDSNSSQPIGPAFATPFQERMRAVRPSESNSPVAKGSIGFRDLPASAASPGDLQQSRGTTSHSEALKQYLFSKTALSASGPTTFGNSPGLTSSPAMAARHTRGPSSGAIASRTTSFAPIAFQNIYATPSARMMPGSNNEPANLAAMENTLRQVLKLGAPSGATPAGNTCRN</sequence>
<dbReference type="GeneID" id="25980624"/>
<protein>
    <submittedName>
        <fullName evidence="2">Proteophosphoglycan 5</fullName>
    </submittedName>
</protein>
<feature type="compositionally biased region" description="Basic and acidic residues" evidence="1">
    <location>
        <begin position="197"/>
        <end position="206"/>
    </location>
</feature>
<name>F0XPQ4_GROCL</name>
<feature type="compositionally biased region" description="Low complexity" evidence="1">
    <location>
        <begin position="107"/>
        <end position="140"/>
    </location>
</feature>
<feature type="region of interest" description="Disordered" evidence="1">
    <location>
        <begin position="340"/>
        <end position="373"/>
    </location>
</feature>
<evidence type="ECO:0000313" key="2">
    <source>
        <dbReference type="EMBL" id="EFX00113.1"/>
    </source>
</evidence>
<reference evidence="2 3" key="1">
    <citation type="journal article" date="2011" name="Proc. Natl. Acad. Sci. U.S.A.">
        <title>Genome and transcriptome analyses of the mountain pine beetle-fungal symbiont Grosmannia clavigera, a lodgepole pine pathogen.</title>
        <authorList>
            <person name="DiGuistini S."/>
            <person name="Wang Y."/>
            <person name="Liao N.Y."/>
            <person name="Taylor G."/>
            <person name="Tanguay P."/>
            <person name="Feau N."/>
            <person name="Henrissat B."/>
            <person name="Chan S.K."/>
            <person name="Hesse-Orce U."/>
            <person name="Alamouti S.M."/>
            <person name="Tsui C.K.M."/>
            <person name="Docking R.T."/>
            <person name="Levasseur A."/>
            <person name="Haridas S."/>
            <person name="Robertson G."/>
            <person name="Birol I."/>
            <person name="Holt R.A."/>
            <person name="Marra M.A."/>
            <person name="Hamelin R.C."/>
            <person name="Hirst M."/>
            <person name="Jones S.J.M."/>
            <person name="Bohlmann J."/>
            <person name="Breuil C."/>
        </authorList>
    </citation>
    <scope>NUCLEOTIDE SEQUENCE [LARGE SCALE GENOMIC DNA]</scope>
    <source>
        <strain evidence="3">kw1407 / UAMH 11150</strain>
    </source>
</reference>
<dbReference type="OrthoDB" id="2142961at2759"/>
<dbReference type="EMBL" id="GL629801">
    <property type="protein sequence ID" value="EFX00113.1"/>
    <property type="molecule type" value="Genomic_DNA"/>
</dbReference>
<evidence type="ECO:0000313" key="3">
    <source>
        <dbReference type="Proteomes" id="UP000007796"/>
    </source>
</evidence>
<dbReference type="RefSeq" id="XP_014169595.1">
    <property type="nucleotide sequence ID" value="XM_014314120.1"/>
</dbReference>
<proteinExistence type="predicted"/>
<feature type="compositionally biased region" description="Polar residues" evidence="1">
    <location>
        <begin position="83"/>
        <end position="94"/>
    </location>
</feature>
<feature type="compositionally biased region" description="Polar residues" evidence="1">
    <location>
        <begin position="1"/>
        <end position="11"/>
    </location>
</feature>
<gene>
    <name evidence="2" type="ORF">CMQ_7115</name>
</gene>
<feature type="compositionally biased region" description="Polar residues" evidence="1">
    <location>
        <begin position="340"/>
        <end position="357"/>
    </location>
</feature>
<dbReference type="InParanoid" id="F0XPQ4"/>
<dbReference type="AlphaFoldDB" id="F0XPQ4"/>
<keyword evidence="3" id="KW-1185">Reference proteome</keyword>
<feature type="compositionally biased region" description="Polar residues" evidence="1">
    <location>
        <begin position="254"/>
        <end position="271"/>
    </location>
</feature>
<accession>F0XPQ4</accession>
<feature type="compositionally biased region" description="Polar residues" evidence="1">
    <location>
        <begin position="315"/>
        <end position="324"/>
    </location>
</feature>
<feature type="compositionally biased region" description="Polar residues" evidence="1">
    <location>
        <begin position="225"/>
        <end position="244"/>
    </location>
</feature>
<dbReference type="GO" id="GO:0016071">
    <property type="term" value="P:mRNA metabolic process"/>
    <property type="evidence" value="ECO:0007669"/>
    <property type="project" value="UniProtKB-ARBA"/>
</dbReference>
<feature type="region of interest" description="Disordered" evidence="1">
    <location>
        <begin position="1"/>
        <end position="324"/>
    </location>
</feature>
<dbReference type="InterPro" id="IPR028322">
    <property type="entry name" value="PNRC-like_rgn"/>
</dbReference>
<dbReference type="Pfam" id="PF15365">
    <property type="entry name" value="PNRC"/>
    <property type="match status" value="1"/>
</dbReference>